<protein>
    <submittedName>
        <fullName evidence="2">Uncharacterized protein</fullName>
    </submittedName>
</protein>
<feature type="region of interest" description="Disordered" evidence="1">
    <location>
        <begin position="1"/>
        <end position="21"/>
    </location>
</feature>
<reference evidence="3" key="1">
    <citation type="submission" date="2016-03" db="EMBL/GenBank/DDBJ databases">
        <authorList>
            <person name="Ploux O."/>
        </authorList>
    </citation>
    <scope>NUCLEOTIDE SEQUENCE [LARGE SCALE GENOMIC DNA]</scope>
    <source>
        <strain evidence="3">UK7</strain>
    </source>
</reference>
<name>A0A1E1JRD4_9HELO</name>
<gene>
    <name evidence="2" type="ORF">RCO7_14101</name>
</gene>
<evidence type="ECO:0000256" key="1">
    <source>
        <dbReference type="SAM" id="MobiDB-lite"/>
    </source>
</evidence>
<comment type="caution">
    <text evidence="2">The sequence shown here is derived from an EMBL/GenBank/DDBJ whole genome shotgun (WGS) entry which is preliminary data.</text>
</comment>
<organism evidence="2 3">
    <name type="scientific">Rhynchosporium graminicola</name>
    <dbReference type="NCBI Taxonomy" id="2792576"/>
    <lineage>
        <taxon>Eukaryota</taxon>
        <taxon>Fungi</taxon>
        <taxon>Dikarya</taxon>
        <taxon>Ascomycota</taxon>
        <taxon>Pezizomycotina</taxon>
        <taxon>Leotiomycetes</taxon>
        <taxon>Helotiales</taxon>
        <taxon>Ploettnerulaceae</taxon>
        <taxon>Rhynchosporium</taxon>
    </lineage>
</organism>
<keyword evidence="3" id="KW-1185">Reference proteome</keyword>
<proteinExistence type="predicted"/>
<dbReference type="AlphaFoldDB" id="A0A1E1JRD4"/>
<dbReference type="EMBL" id="FJUW01000001">
    <property type="protein sequence ID" value="CZS88211.1"/>
    <property type="molecule type" value="Genomic_DNA"/>
</dbReference>
<evidence type="ECO:0000313" key="2">
    <source>
        <dbReference type="EMBL" id="CZS88211.1"/>
    </source>
</evidence>
<sequence length="56" mass="6428">MHVLPSTSRRDGGFKQSDKGSVLKETLKSTSTYASWRSEECKQASYLRLRMHARQP</sequence>
<feature type="compositionally biased region" description="Basic and acidic residues" evidence="1">
    <location>
        <begin position="8"/>
        <end position="21"/>
    </location>
</feature>
<dbReference type="Proteomes" id="UP000178129">
    <property type="component" value="Unassembled WGS sequence"/>
</dbReference>
<dbReference type="InParanoid" id="A0A1E1JRD4"/>
<accession>A0A1E1JRD4</accession>
<evidence type="ECO:0000313" key="3">
    <source>
        <dbReference type="Proteomes" id="UP000178129"/>
    </source>
</evidence>